<dbReference type="GO" id="GO:0005829">
    <property type="term" value="C:cytosol"/>
    <property type="evidence" value="ECO:0007669"/>
    <property type="project" value="TreeGrafter"/>
</dbReference>
<dbReference type="PANTHER" id="PTHR48069">
    <property type="entry name" value="DIHYDROFOLATE REDUCTASE"/>
    <property type="match status" value="1"/>
</dbReference>
<dbReference type="EMBL" id="PFAH01000010">
    <property type="protein sequence ID" value="PIR97742.1"/>
    <property type="molecule type" value="Genomic_DNA"/>
</dbReference>
<evidence type="ECO:0000256" key="5">
    <source>
        <dbReference type="ARBA" id="ARBA00022857"/>
    </source>
</evidence>
<dbReference type="SUPFAM" id="SSF53597">
    <property type="entry name" value="Dihydrofolate reductase-like"/>
    <property type="match status" value="1"/>
</dbReference>
<dbReference type="Gene3D" id="3.40.430.10">
    <property type="entry name" value="Dihydrofolate Reductase, subunit A"/>
    <property type="match status" value="1"/>
</dbReference>
<dbReference type="GO" id="GO:0006730">
    <property type="term" value="P:one-carbon metabolic process"/>
    <property type="evidence" value="ECO:0007669"/>
    <property type="project" value="UniProtKB-KW"/>
</dbReference>
<dbReference type="InterPro" id="IPR001796">
    <property type="entry name" value="DHFR_dom"/>
</dbReference>
<accession>A0A2H0VF63</accession>
<dbReference type="GO" id="GO:0046452">
    <property type="term" value="P:dihydrofolate metabolic process"/>
    <property type="evidence" value="ECO:0007669"/>
    <property type="project" value="TreeGrafter"/>
</dbReference>
<dbReference type="InterPro" id="IPR024072">
    <property type="entry name" value="DHFR-like_dom_sf"/>
</dbReference>
<dbReference type="PROSITE" id="PS51330">
    <property type="entry name" value="DHFR_2"/>
    <property type="match status" value="1"/>
</dbReference>
<keyword evidence="5 8" id="KW-0521">NADP</keyword>
<dbReference type="GO" id="GO:0004146">
    <property type="term" value="F:dihydrofolate reductase activity"/>
    <property type="evidence" value="ECO:0007669"/>
    <property type="project" value="UniProtKB-EC"/>
</dbReference>
<sequence>MAKVSIIAAISKEKRALGKDNQLLWNISEDLKRFKRITLGHPIIMGRKTYESIGRPLPGRTNIVVSKNKGFKAEGCLIFGSLEEAIDEAKRLDIDEIFIIGGGEIYKQTLPLADKLYLTLVEDEMEADTYFPDYSGFEKTREERGEQGELKFSWVDLERDLS</sequence>
<dbReference type="AlphaFoldDB" id="A0A2H0VF63"/>
<dbReference type="GO" id="GO:0070401">
    <property type="term" value="F:NADP+ binding"/>
    <property type="evidence" value="ECO:0007669"/>
    <property type="project" value="UniProtKB-ARBA"/>
</dbReference>
<dbReference type="GO" id="GO:0046654">
    <property type="term" value="P:tetrahydrofolate biosynthetic process"/>
    <property type="evidence" value="ECO:0007669"/>
    <property type="project" value="UniProtKB-UniPathway"/>
</dbReference>
<reference evidence="11" key="1">
    <citation type="submission" date="2017-09" db="EMBL/GenBank/DDBJ databases">
        <title>Depth-based differentiation of microbial function through sediment-hosted aquifers and enrichment of novel symbionts in the deep terrestrial subsurface.</title>
        <authorList>
            <person name="Probst A.J."/>
            <person name="Ladd B."/>
            <person name="Jarett J.K."/>
            <person name="Geller-Mcgrath D.E."/>
            <person name="Sieber C.M.K."/>
            <person name="Emerson J.B."/>
            <person name="Anantharaman K."/>
            <person name="Thomas B.C."/>
            <person name="Malmstrom R."/>
            <person name="Stieglmeier M."/>
            <person name="Klingl A."/>
            <person name="Woyke T."/>
            <person name="Ryan C.M."/>
            <person name="Banfield J.F."/>
        </authorList>
    </citation>
    <scope>NUCLEOTIDE SEQUENCE [LARGE SCALE GENOMIC DNA]</scope>
</reference>
<evidence type="ECO:0000256" key="6">
    <source>
        <dbReference type="ARBA" id="ARBA00023002"/>
    </source>
</evidence>
<evidence type="ECO:0000313" key="10">
    <source>
        <dbReference type="EMBL" id="PIR97742.1"/>
    </source>
</evidence>
<gene>
    <name evidence="10" type="ORF">COT89_03130</name>
</gene>
<dbReference type="UniPathway" id="UPA00077">
    <property type="reaction ID" value="UER00158"/>
</dbReference>
<evidence type="ECO:0000313" key="11">
    <source>
        <dbReference type="Proteomes" id="UP000231466"/>
    </source>
</evidence>
<comment type="caution">
    <text evidence="10">The sequence shown here is derived from an EMBL/GenBank/DDBJ whole genome shotgun (WGS) entry which is preliminary data.</text>
</comment>
<comment type="catalytic activity">
    <reaction evidence="8">
        <text>(6S)-5,6,7,8-tetrahydrofolate + NADP(+) = 7,8-dihydrofolate + NADPH + H(+)</text>
        <dbReference type="Rhea" id="RHEA:15009"/>
        <dbReference type="ChEBI" id="CHEBI:15378"/>
        <dbReference type="ChEBI" id="CHEBI:57451"/>
        <dbReference type="ChEBI" id="CHEBI:57453"/>
        <dbReference type="ChEBI" id="CHEBI:57783"/>
        <dbReference type="ChEBI" id="CHEBI:58349"/>
        <dbReference type="EC" id="1.5.1.3"/>
    </reaction>
</comment>
<proteinExistence type="inferred from homology"/>
<feature type="domain" description="DHFR" evidence="9">
    <location>
        <begin position="3"/>
        <end position="159"/>
    </location>
</feature>
<dbReference type="InterPro" id="IPR012259">
    <property type="entry name" value="DHFR"/>
</dbReference>
<comment type="similarity">
    <text evidence="2 8">Belongs to the dihydrofolate reductase family.</text>
</comment>
<dbReference type="Proteomes" id="UP000231466">
    <property type="component" value="Unassembled WGS sequence"/>
</dbReference>
<dbReference type="EC" id="1.5.1.3" evidence="3 8"/>
<evidence type="ECO:0000256" key="7">
    <source>
        <dbReference type="ARBA" id="ARBA00025067"/>
    </source>
</evidence>
<dbReference type="PRINTS" id="PR00070">
    <property type="entry name" value="DHFR"/>
</dbReference>
<keyword evidence="6 8" id="KW-0560">Oxidoreductase</keyword>
<evidence type="ECO:0000259" key="9">
    <source>
        <dbReference type="PROSITE" id="PS51330"/>
    </source>
</evidence>
<evidence type="ECO:0000256" key="1">
    <source>
        <dbReference type="ARBA" id="ARBA00004903"/>
    </source>
</evidence>
<dbReference type="Pfam" id="PF00186">
    <property type="entry name" value="DHFR_1"/>
    <property type="match status" value="1"/>
</dbReference>
<dbReference type="FunFam" id="3.40.430.10:FF:000001">
    <property type="entry name" value="Dihydrofolate reductase"/>
    <property type="match status" value="1"/>
</dbReference>
<evidence type="ECO:0000256" key="2">
    <source>
        <dbReference type="ARBA" id="ARBA00009539"/>
    </source>
</evidence>
<protein>
    <recommendedName>
        <fullName evidence="3 8">Dihydrofolate reductase</fullName>
        <ecNumber evidence="3 8">1.5.1.3</ecNumber>
    </recommendedName>
</protein>
<dbReference type="PIRSF" id="PIRSF000194">
    <property type="entry name" value="DHFR"/>
    <property type="match status" value="1"/>
</dbReference>
<evidence type="ECO:0000256" key="4">
    <source>
        <dbReference type="ARBA" id="ARBA00022563"/>
    </source>
</evidence>
<name>A0A2H0VF63_9BACT</name>
<dbReference type="PANTHER" id="PTHR48069:SF3">
    <property type="entry name" value="DIHYDROFOLATE REDUCTASE"/>
    <property type="match status" value="1"/>
</dbReference>
<comment type="function">
    <text evidence="7 8">Key enzyme in folate metabolism. Catalyzes an essential reaction for de novo glycine and purine synthesis, and for DNA precursor synthesis.</text>
</comment>
<comment type="pathway">
    <text evidence="1 8">Cofactor biosynthesis; tetrahydrofolate biosynthesis; 5,6,7,8-tetrahydrofolate from 7,8-dihydrofolate: step 1/1.</text>
</comment>
<evidence type="ECO:0000256" key="8">
    <source>
        <dbReference type="PIRNR" id="PIRNR000194"/>
    </source>
</evidence>
<evidence type="ECO:0000256" key="3">
    <source>
        <dbReference type="ARBA" id="ARBA00012856"/>
    </source>
</evidence>
<dbReference type="CDD" id="cd00209">
    <property type="entry name" value="DHFR"/>
    <property type="match status" value="1"/>
</dbReference>
<keyword evidence="4 8" id="KW-0554">One-carbon metabolism</keyword>
<organism evidence="10 11">
    <name type="scientific">Candidatus Colwellbacteria bacterium CG10_big_fil_rev_8_21_14_0_10_42_22</name>
    <dbReference type="NCBI Taxonomy" id="1974540"/>
    <lineage>
        <taxon>Bacteria</taxon>
        <taxon>Candidatus Colwelliibacteriota</taxon>
    </lineage>
</organism>
<dbReference type="GO" id="GO:0046655">
    <property type="term" value="P:folic acid metabolic process"/>
    <property type="evidence" value="ECO:0007669"/>
    <property type="project" value="TreeGrafter"/>
</dbReference>